<proteinExistence type="predicted"/>
<gene>
    <name evidence="1" type="ORF">SAMN05421739_103487</name>
</gene>
<evidence type="ECO:0000313" key="1">
    <source>
        <dbReference type="EMBL" id="SFG74872.1"/>
    </source>
</evidence>
<keyword evidence="2" id="KW-1185">Reference proteome</keyword>
<accession>A0A1I2UCI8</accession>
<dbReference type="AlphaFoldDB" id="A0A1I2UCI8"/>
<dbReference type="Proteomes" id="UP000198724">
    <property type="component" value="Unassembled WGS sequence"/>
</dbReference>
<protein>
    <submittedName>
        <fullName evidence="1">Uncharacterized protein</fullName>
    </submittedName>
</protein>
<reference evidence="2" key="1">
    <citation type="submission" date="2016-10" db="EMBL/GenBank/DDBJ databases">
        <authorList>
            <person name="Varghese N."/>
            <person name="Submissions S."/>
        </authorList>
    </citation>
    <scope>NUCLEOTIDE SEQUENCE [LARGE SCALE GENOMIC DNA]</scope>
    <source>
        <strain evidence="2">LP51</strain>
    </source>
</reference>
<dbReference type="RefSeq" id="WP_092101275.1">
    <property type="nucleotide sequence ID" value="NZ_FOOT01000003.1"/>
</dbReference>
<dbReference type="STRING" id="1436961.SAMN05421739_103487"/>
<name>A0A1I2UCI8_9BACT</name>
<dbReference type="EMBL" id="FOOT01000003">
    <property type="protein sequence ID" value="SFG74872.1"/>
    <property type="molecule type" value="Genomic_DNA"/>
</dbReference>
<dbReference type="OrthoDB" id="852970at2"/>
<evidence type="ECO:0000313" key="2">
    <source>
        <dbReference type="Proteomes" id="UP000198724"/>
    </source>
</evidence>
<organism evidence="1 2">
    <name type="scientific">Pontibacter chinhatensis</name>
    <dbReference type="NCBI Taxonomy" id="1436961"/>
    <lineage>
        <taxon>Bacteria</taxon>
        <taxon>Pseudomonadati</taxon>
        <taxon>Bacteroidota</taxon>
        <taxon>Cytophagia</taxon>
        <taxon>Cytophagales</taxon>
        <taxon>Hymenobacteraceae</taxon>
        <taxon>Pontibacter</taxon>
    </lineage>
</organism>
<sequence>MRHFVKYILLFAFAVLGFSGSEQGRYAEAVHTLPQAPAANKEPDKLSANELYKLSGLQRAEERVNTAQSQPAPPSKGNAGGLLARGYALELQVQSLVSQQVLRSRLICLSLTVREIIFPFHYFW</sequence>